<dbReference type="PANTHER" id="PTHR13526:SF8">
    <property type="entry name" value="TRANSCRIPTION FACTOR SPT20 HOMOLOG"/>
    <property type="match status" value="1"/>
</dbReference>
<dbReference type="Pfam" id="PF12090">
    <property type="entry name" value="Spt20_SEP"/>
    <property type="match status" value="1"/>
</dbReference>
<protein>
    <submittedName>
        <fullName evidence="5">Uncharacterized protein LOC108613682 isoform X3</fullName>
    </submittedName>
</protein>
<reference evidence="5" key="3">
    <citation type="submission" date="2025-08" db="UniProtKB">
        <authorList>
            <consortium name="RefSeq"/>
        </authorList>
    </citation>
    <scope>IDENTIFICATION</scope>
    <source>
        <tissue evidence="5">Whole organism</tissue>
    </source>
</reference>
<dbReference type="RefSeq" id="XP_017862788.1">
    <property type="nucleotide sequence ID" value="XM_018007299.1"/>
</dbReference>
<evidence type="ECO:0000256" key="1">
    <source>
        <dbReference type="ARBA" id="ARBA00009112"/>
    </source>
</evidence>
<feature type="region of interest" description="Disordered" evidence="2">
    <location>
        <begin position="86"/>
        <end position="109"/>
    </location>
</feature>
<feature type="compositionally biased region" description="Low complexity" evidence="2">
    <location>
        <begin position="701"/>
        <end position="720"/>
    </location>
</feature>
<evidence type="ECO:0000256" key="2">
    <source>
        <dbReference type="SAM" id="MobiDB-lite"/>
    </source>
</evidence>
<evidence type="ECO:0000313" key="4">
    <source>
        <dbReference type="Proteomes" id="UP000694904"/>
    </source>
</evidence>
<reference evidence="4" key="1">
    <citation type="journal article" date="1997" name="Nucleic Acids Res.">
        <title>tRNAscan-SE: a program for improved detection of transfer RNA genes in genomic sequence.</title>
        <authorList>
            <person name="Lowe T.M."/>
            <person name="Eddy S.R."/>
        </authorList>
    </citation>
    <scope>NUCLEOTIDE SEQUENCE [LARGE SCALE GENOMIC DNA]</scope>
</reference>
<dbReference type="Proteomes" id="UP000694904">
    <property type="component" value="Chromosome 4"/>
</dbReference>
<proteinExistence type="inferred from homology"/>
<sequence length="1027" mass="113632">MQSLDSSCQEADFIINDTLKKLKGDNPLNASSQGLPHAVGSAVQQQFVYQTSQGSQGSPQPQNQPQSYHQLHTVLQSTCSPTLAINNSQQQQQQQQQQQPQPQQVPAAPVPVSVRSLLQAIPQIPAQPPICIFDDDESPTELPTSGNIVILSEQPPASSATSAGLPCSGIAIAPSPSSCSSSTTTLPNLNSITSPSPVVPDLLLSTPPGVNSSLNSNNTSATSSHIFQHLQQQPQPHQQQQQSYSNTKKVDRRLPQSISSASSGITSSHNQQHHHHLQIHQPQSHNHQNVLSSPTSSPSKRSKGSSSNNNSKECSYSSRSTAPTSASPRAGAGAGSNTNTNNNASSTLSNSVNNKRESTTKFFNIHDKIKELYLQLLSNDLNHFAETGLKQRSRSFILDRLVECERLNTIVVNLYPGNKGYSLALHYDEQIMLNPLTNEWIVTDPTHIHGNHTIENSASTASRNKAHADSDASNNLFRMKSRLNESDAPPGDAASAPLSSGYGLVEVLRWPYENDLLLQCIDRELLPEFLMDLLSAETVTLSSPQDGSDGSRVYAKPSVFYAGCVIAQIRDFRQTFATSTNICDMKHILLRPSNATLFADVQQLGSSLGWAGSTPEDRLTIESQLVLATAEPLCLEPDPSIGRQSINAQHERQRFNSHEMRRQMKKFTQVAINRKRKLDQFTHHQGLELCDYLTRLRQRPRTSSNSTANATPATAPSNNPLVGAMLSSFTSKVPRRPHEVIRPIRPPTLDYPVKLKVPENVISVEKYAKTFEPLNEFSDACKEGCQANCRHNFQPQLIEEYVLETEREASEGRRALYHIKLSIFQRPSDAEYLGELYVDRDYREGERNGESCRFALGTRVHANRYIQQFREIFTEEGRKAVKITHLIPGHVPIVTHTGLTNEQRLLLQHSNDSLVNSHNSYPLQCIMSRKHIQTSLCLGNQQSLLRWRVCNKRFGSNSRRLPLLNSMQIAHCKSISSSLNSAVATTAFYSSQRNRNSNSNSSSSNNNTRIYNSSQPAAMHPPVLHIK</sequence>
<dbReference type="InterPro" id="IPR021950">
    <property type="entry name" value="Spt20"/>
</dbReference>
<dbReference type="PANTHER" id="PTHR13526">
    <property type="entry name" value="TRANSCRIPTION FACTOR SPT20 HOMOLOG"/>
    <property type="match status" value="1"/>
</dbReference>
<evidence type="ECO:0000313" key="5">
    <source>
        <dbReference type="RefSeq" id="XP_017862788.1"/>
    </source>
</evidence>
<evidence type="ECO:0000259" key="3">
    <source>
        <dbReference type="Pfam" id="PF12090"/>
    </source>
</evidence>
<feature type="region of interest" description="Disordered" evidence="2">
    <location>
        <begin position="203"/>
        <end position="353"/>
    </location>
</feature>
<feature type="compositionally biased region" description="Low complexity" evidence="2">
    <location>
        <begin position="211"/>
        <end position="242"/>
    </location>
</feature>
<dbReference type="GeneID" id="108613682"/>
<feature type="region of interest" description="Disordered" evidence="2">
    <location>
        <begin position="990"/>
        <end position="1027"/>
    </location>
</feature>
<keyword evidence="4" id="KW-1185">Reference proteome</keyword>
<reference evidence="4" key="2">
    <citation type="journal article" date="2016" name="G3 (Bethesda)">
        <title>Genome Evolution in Three Species of Cactophilic Drosophila.</title>
        <authorList>
            <person name="Sanchez-Flores A."/>
            <person name="Penazola F."/>
            <person name="Carpinteyro-Ponce J."/>
            <person name="Nazario-Yepiz N."/>
            <person name="Abreu-Goodger C."/>
            <person name="Machado C.A."/>
            <person name="Markow T.A."/>
        </authorList>
    </citation>
    <scope>NUCLEOTIDE SEQUENCE [LARGE SCALE GENOMIC DNA]</scope>
</reference>
<organism evidence="4 5">
    <name type="scientific">Drosophila arizonae</name>
    <name type="common">Fruit fly</name>
    <dbReference type="NCBI Taxonomy" id="7263"/>
    <lineage>
        <taxon>Eukaryota</taxon>
        <taxon>Metazoa</taxon>
        <taxon>Ecdysozoa</taxon>
        <taxon>Arthropoda</taxon>
        <taxon>Hexapoda</taxon>
        <taxon>Insecta</taxon>
        <taxon>Pterygota</taxon>
        <taxon>Neoptera</taxon>
        <taxon>Endopterygota</taxon>
        <taxon>Diptera</taxon>
        <taxon>Brachycera</taxon>
        <taxon>Muscomorpha</taxon>
        <taxon>Ephydroidea</taxon>
        <taxon>Drosophilidae</taxon>
        <taxon>Drosophila</taxon>
    </lineage>
</organism>
<feature type="compositionally biased region" description="Low complexity" evidence="2">
    <location>
        <begin position="292"/>
        <end position="353"/>
    </location>
</feature>
<gene>
    <name evidence="5" type="primary">LOC108613682</name>
</gene>
<name>A0ABM1P6F2_DROAR</name>
<feature type="compositionally biased region" description="Low complexity" evidence="2">
    <location>
        <begin position="89"/>
        <end position="109"/>
    </location>
</feature>
<feature type="compositionally biased region" description="Low complexity" evidence="2">
    <location>
        <begin position="257"/>
        <end position="270"/>
    </location>
</feature>
<feature type="domain" description="Spt20-like SEP" evidence="3">
    <location>
        <begin position="502"/>
        <end position="650"/>
    </location>
</feature>
<feature type="compositionally biased region" description="Low complexity" evidence="2">
    <location>
        <begin position="990"/>
        <end position="1014"/>
    </location>
</feature>
<accession>A0ABM1P6F2</accession>
<feature type="region of interest" description="Disordered" evidence="2">
    <location>
        <begin position="700"/>
        <end position="721"/>
    </location>
</feature>
<dbReference type="InterPro" id="IPR046468">
    <property type="entry name" value="Spt20-like_SEP"/>
</dbReference>
<comment type="similarity">
    <text evidence="1">Belongs to the SPT20 family.</text>
</comment>